<keyword evidence="1" id="KW-0472">Membrane</keyword>
<protein>
    <submittedName>
        <fullName evidence="2">Uncharacterized protein</fullName>
    </submittedName>
</protein>
<proteinExistence type="predicted"/>
<keyword evidence="3" id="KW-1185">Reference proteome</keyword>
<feature type="transmembrane region" description="Helical" evidence="1">
    <location>
        <begin position="85"/>
        <end position="105"/>
    </location>
</feature>
<gene>
    <name evidence="2" type="ORF">KEF85_02240</name>
</gene>
<evidence type="ECO:0000313" key="2">
    <source>
        <dbReference type="EMBL" id="QWF71335.1"/>
    </source>
</evidence>
<evidence type="ECO:0000256" key="1">
    <source>
        <dbReference type="SAM" id="Phobius"/>
    </source>
</evidence>
<evidence type="ECO:0000313" key="3">
    <source>
        <dbReference type="Proteomes" id="UP000676649"/>
    </source>
</evidence>
<dbReference type="KEGG" id="mpad:KEF85_02240"/>
<feature type="transmembrane region" description="Helical" evidence="1">
    <location>
        <begin position="54"/>
        <end position="73"/>
    </location>
</feature>
<name>A0A975MP38_9GAMM</name>
<dbReference type="EMBL" id="CP073754">
    <property type="protein sequence ID" value="QWF71335.1"/>
    <property type="molecule type" value="Genomic_DNA"/>
</dbReference>
<reference evidence="2" key="1">
    <citation type="submission" date="2021-04" db="EMBL/GenBank/DDBJ databases">
        <title>Draft genome sequence data of methanotrophic Methylovulum sp. strain S1L and Methylomonas sp. strain S2AM isolated from boreal lake water columns.</title>
        <authorList>
            <person name="Rissanen A.J."/>
            <person name="Mangayil R."/>
            <person name="Svenning M.M."/>
            <person name="Khanongnuch R."/>
        </authorList>
    </citation>
    <scope>NUCLEOTIDE SEQUENCE</scope>
    <source>
        <strain evidence="2">S2AM</strain>
    </source>
</reference>
<dbReference type="AlphaFoldDB" id="A0A975MP38"/>
<accession>A0A975MP38</accession>
<sequence length="142" mass="16258">MQQNISVGKSVNLLRWISVLNFNAALLFLLYVSLTSFQGESQFFADESELYGPMMGNFRLMLIYLCVTEIAVYSYCRLTQQFQGILIMGIFVLLLMVSIDFYGFINQVPVDDNYSCLFLYLGLSHLCYAGIQLKLPKPHPQQ</sequence>
<dbReference type="Proteomes" id="UP000676649">
    <property type="component" value="Chromosome"/>
</dbReference>
<organism evidence="2 3">
    <name type="scientific">Methylomonas paludis</name>
    <dbReference type="NCBI Taxonomy" id="1173101"/>
    <lineage>
        <taxon>Bacteria</taxon>
        <taxon>Pseudomonadati</taxon>
        <taxon>Pseudomonadota</taxon>
        <taxon>Gammaproteobacteria</taxon>
        <taxon>Methylococcales</taxon>
        <taxon>Methylococcaceae</taxon>
        <taxon>Methylomonas</taxon>
    </lineage>
</organism>
<keyword evidence="1" id="KW-0812">Transmembrane</keyword>
<feature type="transmembrane region" description="Helical" evidence="1">
    <location>
        <begin position="12"/>
        <end position="34"/>
    </location>
</feature>
<keyword evidence="1" id="KW-1133">Transmembrane helix</keyword>
<dbReference type="RefSeq" id="WP_215583125.1">
    <property type="nucleotide sequence ID" value="NZ_CP073754.1"/>
</dbReference>